<organism evidence="1 2">
    <name type="scientific">Tritrichomonas foetus</name>
    <dbReference type="NCBI Taxonomy" id="1144522"/>
    <lineage>
        <taxon>Eukaryota</taxon>
        <taxon>Metamonada</taxon>
        <taxon>Parabasalia</taxon>
        <taxon>Tritrichomonadida</taxon>
        <taxon>Tritrichomonadidae</taxon>
        <taxon>Tritrichomonas</taxon>
    </lineage>
</organism>
<evidence type="ECO:0000313" key="2">
    <source>
        <dbReference type="Proteomes" id="UP000179807"/>
    </source>
</evidence>
<dbReference type="AlphaFoldDB" id="A0A1J4KRP3"/>
<dbReference type="VEuPathDB" id="TrichDB:TRFO_03776"/>
<dbReference type="GeneID" id="94826216"/>
<evidence type="ECO:0000313" key="1">
    <source>
        <dbReference type="EMBL" id="OHT12133.1"/>
    </source>
</evidence>
<protein>
    <submittedName>
        <fullName evidence="1">Uncharacterized protein</fullName>
    </submittedName>
</protein>
<accession>A0A1J4KRP3</accession>
<comment type="caution">
    <text evidence="1">The sequence shown here is derived from an EMBL/GenBank/DDBJ whole genome shotgun (WGS) entry which is preliminary data.</text>
</comment>
<keyword evidence="2" id="KW-1185">Reference proteome</keyword>
<proteinExistence type="predicted"/>
<dbReference type="Proteomes" id="UP000179807">
    <property type="component" value="Unassembled WGS sequence"/>
</dbReference>
<dbReference type="EMBL" id="MLAK01000571">
    <property type="protein sequence ID" value="OHT12133.1"/>
    <property type="molecule type" value="Genomic_DNA"/>
</dbReference>
<name>A0A1J4KRP3_9EUKA</name>
<sequence length="168" mass="19580">MLRINFCSFLDIFNKFLNFLTSLFTTESKRIFYTIELKTLMILPRILTFLDFDEDISDIYDEEIVSDSDSFVSGSSDHLVDESSDSFSSIIFCDDHKVFKDLSGENECKIIEFSSDFQDDDLTYSISTDLPELAPIDDEAKMILKETNDNQIDEEEEYYYYSSDYSNC</sequence>
<dbReference type="RefSeq" id="XP_068365269.1">
    <property type="nucleotide sequence ID" value="XM_068491512.1"/>
</dbReference>
<gene>
    <name evidence="1" type="ORF">TRFO_03776</name>
</gene>
<reference evidence="1" key="1">
    <citation type="submission" date="2016-10" db="EMBL/GenBank/DDBJ databases">
        <authorList>
            <person name="Benchimol M."/>
            <person name="Almeida L.G."/>
            <person name="Vasconcelos A.T."/>
            <person name="Perreira-Neves A."/>
            <person name="Rosa I.A."/>
            <person name="Tasca T."/>
            <person name="Bogo M.R."/>
            <person name="de Souza W."/>
        </authorList>
    </citation>
    <scope>NUCLEOTIDE SEQUENCE [LARGE SCALE GENOMIC DNA]</scope>
    <source>
        <strain evidence="1">K</strain>
    </source>
</reference>